<evidence type="ECO:0000256" key="3">
    <source>
        <dbReference type="ARBA" id="ARBA00023163"/>
    </source>
</evidence>
<dbReference type="CDD" id="cd12148">
    <property type="entry name" value="fungal_TF_MHR"/>
    <property type="match status" value="1"/>
</dbReference>
<accession>A0A5M3YY69</accession>
<keyword evidence="3" id="KW-0804">Transcription</keyword>
<dbReference type="AlphaFoldDB" id="A0A5M3YY69"/>
<evidence type="ECO:0000256" key="4">
    <source>
        <dbReference type="ARBA" id="ARBA00023242"/>
    </source>
</evidence>
<evidence type="ECO:0000313" key="8">
    <source>
        <dbReference type="Proteomes" id="UP000452235"/>
    </source>
</evidence>
<evidence type="ECO:0000256" key="2">
    <source>
        <dbReference type="ARBA" id="ARBA00023015"/>
    </source>
</evidence>
<gene>
    <name evidence="7" type="ORF">ATEIFO6365_0011009600</name>
</gene>
<dbReference type="Pfam" id="PF04082">
    <property type="entry name" value="Fungal_trans"/>
    <property type="match status" value="1"/>
</dbReference>
<dbReference type="InterPro" id="IPR007219">
    <property type="entry name" value="XnlR_reg_dom"/>
</dbReference>
<dbReference type="Proteomes" id="UP000452235">
    <property type="component" value="Unassembled WGS sequence"/>
</dbReference>
<comment type="subcellular location">
    <subcellularLocation>
        <location evidence="1">Nucleus</location>
    </subcellularLocation>
</comment>
<dbReference type="GO" id="GO:0006351">
    <property type="term" value="P:DNA-templated transcription"/>
    <property type="evidence" value="ECO:0007669"/>
    <property type="project" value="InterPro"/>
</dbReference>
<dbReference type="OrthoDB" id="5431381at2759"/>
<dbReference type="PANTHER" id="PTHR31001">
    <property type="entry name" value="UNCHARACTERIZED TRANSCRIPTIONAL REGULATORY PROTEIN"/>
    <property type="match status" value="1"/>
</dbReference>
<feature type="domain" description="Xylanolytic transcriptional activator regulatory" evidence="6">
    <location>
        <begin position="43"/>
        <end position="117"/>
    </location>
</feature>
<dbReference type="GO" id="GO:0003677">
    <property type="term" value="F:DNA binding"/>
    <property type="evidence" value="ECO:0007669"/>
    <property type="project" value="InterPro"/>
</dbReference>
<evidence type="ECO:0000256" key="5">
    <source>
        <dbReference type="SAM" id="MobiDB-lite"/>
    </source>
</evidence>
<dbReference type="VEuPathDB" id="FungiDB:ATEG_03710"/>
<dbReference type="GO" id="GO:0008270">
    <property type="term" value="F:zinc ion binding"/>
    <property type="evidence" value="ECO:0007669"/>
    <property type="project" value="InterPro"/>
</dbReference>
<protein>
    <submittedName>
        <fullName evidence="7">C6 transcription factor</fullName>
    </submittedName>
</protein>
<name>A0A5M3YY69_ASPTE</name>
<reference evidence="7 8" key="1">
    <citation type="submission" date="2020-01" db="EMBL/GenBank/DDBJ databases">
        <title>Aspergillus terreus IFO 6365 whole genome shotgun sequence.</title>
        <authorList>
            <person name="Kanamasa S."/>
            <person name="Takahashi H."/>
        </authorList>
    </citation>
    <scope>NUCLEOTIDE SEQUENCE [LARGE SCALE GENOMIC DNA]</scope>
    <source>
        <strain evidence="7 8">IFO 6365</strain>
    </source>
</reference>
<feature type="region of interest" description="Disordered" evidence="5">
    <location>
        <begin position="353"/>
        <end position="388"/>
    </location>
</feature>
<comment type="caution">
    <text evidence="7">The sequence shown here is derived from an EMBL/GenBank/DDBJ whole genome shotgun (WGS) entry which is preliminary data.</text>
</comment>
<dbReference type="InterPro" id="IPR050613">
    <property type="entry name" value="Sec_Metabolite_Reg"/>
</dbReference>
<dbReference type="GO" id="GO:0005634">
    <property type="term" value="C:nucleus"/>
    <property type="evidence" value="ECO:0007669"/>
    <property type="project" value="UniProtKB-SubCell"/>
</dbReference>
<organism evidence="7 8">
    <name type="scientific">Aspergillus terreus</name>
    <dbReference type="NCBI Taxonomy" id="33178"/>
    <lineage>
        <taxon>Eukaryota</taxon>
        <taxon>Fungi</taxon>
        <taxon>Dikarya</taxon>
        <taxon>Ascomycota</taxon>
        <taxon>Pezizomycotina</taxon>
        <taxon>Eurotiomycetes</taxon>
        <taxon>Eurotiomycetidae</taxon>
        <taxon>Eurotiales</taxon>
        <taxon>Aspergillaceae</taxon>
        <taxon>Aspergillus</taxon>
        <taxon>Aspergillus subgen. Circumdati</taxon>
    </lineage>
</organism>
<proteinExistence type="predicted"/>
<keyword evidence="2" id="KW-0805">Transcription regulation</keyword>
<keyword evidence="8" id="KW-1185">Reference proteome</keyword>
<dbReference type="SMART" id="SM00906">
    <property type="entry name" value="Fungal_trans"/>
    <property type="match status" value="1"/>
</dbReference>
<evidence type="ECO:0000259" key="6">
    <source>
        <dbReference type="SMART" id="SM00906"/>
    </source>
</evidence>
<keyword evidence="4" id="KW-0539">Nucleus</keyword>
<dbReference type="PANTHER" id="PTHR31001:SF86">
    <property type="entry name" value="ZN(II)2CYS6 TRANSCRIPTION FACTOR (EUROFUNG)"/>
    <property type="match status" value="1"/>
</dbReference>
<evidence type="ECO:0000256" key="1">
    <source>
        <dbReference type="ARBA" id="ARBA00004123"/>
    </source>
</evidence>
<evidence type="ECO:0000313" key="7">
    <source>
        <dbReference type="EMBL" id="GFF19837.1"/>
    </source>
</evidence>
<feature type="compositionally biased region" description="Polar residues" evidence="5">
    <location>
        <begin position="354"/>
        <end position="364"/>
    </location>
</feature>
<dbReference type="EMBL" id="BLJY01000011">
    <property type="protein sequence ID" value="GFF19837.1"/>
    <property type="molecule type" value="Genomic_DNA"/>
</dbReference>
<sequence length="453" mass="51992">MRRRTAQCLVQSNYTIPGEHKVKALFIYTMGEFYRSNDAQVSVSFLLGLTIKLAMRSGYHRDPRHFPEISPFTGEMRRRLWASLRQLDTLVSFQVGVPRTIQDWQQDVELPRNLSDEDFSEDTQELPASRPETEMTRLLYTRAKGRVMDVFGKISDIAFSREPITYEETLELDRQLEEAHDQFPQAFRIRPIEESIMDPPELILQRFTLEVLYQKSRCVLHRRFLGEVHSNRYAYSRWACLSASKEILKNQANLYNETQPGGILYRDRLFPNSLQYADYVLAAMIICLELSYGNGGAERRPLNDIAVVIKGREDLLSVLQASHEIFGKSRRQSADAQKAYAALTIMLRRVQKGLQEQQPEQPSSDARMEAPAGTELDPPPYGSWQNQNDQPYALDATVENAPTHMESIEPSFASLDVIEEMIDAPTSIDWGLWDQQILGLYAERTMDSGTRPV</sequence>